<sequence length="88" mass="9681">MPKIQPRKLFTWVGIGLAILWCVAIMLQFTQYAIGDAVIGSLFIVVCVAVFLTLYYLHEKGNKHLKIINGVLFLIGTGSLVTAVVLAF</sequence>
<dbReference type="RefSeq" id="WP_054635239.1">
    <property type="nucleotide sequence ID" value="NZ_JBHSOZ010000003.1"/>
</dbReference>
<feature type="transmembrane region" description="Helical" evidence="1">
    <location>
        <begin position="9"/>
        <end position="27"/>
    </location>
</feature>
<keyword evidence="1" id="KW-1133">Transmembrane helix</keyword>
<organism evidence="2 3">
    <name type="scientific">Thalassorhabdus alkalitolerans</name>
    <dbReference type="NCBI Taxonomy" id="2282697"/>
    <lineage>
        <taxon>Bacteria</taxon>
        <taxon>Bacillati</taxon>
        <taxon>Bacillota</taxon>
        <taxon>Bacilli</taxon>
        <taxon>Bacillales</taxon>
        <taxon>Bacillaceae</taxon>
        <taxon>Thalassorhabdus</taxon>
    </lineage>
</organism>
<comment type="caution">
    <text evidence="2">The sequence shown here is derived from an EMBL/GenBank/DDBJ whole genome shotgun (WGS) entry which is preliminary data.</text>
</comment>
<evidence type="ECO:0008006" key="4">
    <source>
        <dbReference type="Google" id="ProtNLM"/>
    </source>
</evidence>
<evidence type="ECO:0000313" key="3">
    <source>
        <dbReference type="Proteomes" id="UP001596142"/>
    </source>
</evidence>
<feature type="transmembrane region" description="Helical" evidence="1">
    <location>
        <begin position="33"/>
        <end position="55"/>
    </location>
</feature>
<keyword evidence="3" id="KW-1185">Reference proteome</keyword>
<keyword evidence="1" id="KW-0472">Membrane</keyword>
<evidence type="ECO:0000256" key="1">
    <source>
        <dbReference type="SAM" id="Phobius"/>
    </source>
</evidence>
<dbReference type="Proteomes" id="UP001596142">
    <property type="component" value="Unassembled WGS sequence"/>
</dbReference>
<name>A0ABW0YKL1_9BACI</name>
<keyword evidence="1" id="KW-0812">Transmembrane</keyword>
<dbReference type="EMBL" id="JBHSOZ010000003">
    <property type="protein sequence ID" value="MFC5712266.1"/>
    <property type="molecule type" value="Genomic_DNA"/>
</dbReference>
<feature type="transmembrane region" description="Helical" evidence="1">
    <location>
        <begin position="67"/>
        <end position="87"/>
    </location>
</feature>
<evidence type="ECO:0000313" key="2">
    <source>
        <dbReference type="EMBL" id="MFC5712266.1"/>
    </source>
</evidence>
<accession>A0ABW0YKL1</accession>
<reference evidence="3" key="1">
    <citation type="journal article" date="2019" name="Int. J. Syst. Evol. Microbiol.">
        <title>The Global Catalogue of Microorganisms (GCM) 10K type strain sequencing project: providing services to taxonomists for standard genome sequencing and annotation.</title>
        <authorList>
            <consortium name="The Broad Institute Genomics Platform"/>
            <consortium name="The Broad Institute Genome Sequencing Center for Infectious Disease"/>
            <person name="Wu L."/>
            <person name="Ma J."/>
        </authorList>
    </citation>
    <scope>NUCLEOTIDE SEQUENCE [LARGE SCALE GENOMIC DNA]</scope>
    <source>
        <strain evidence="3">CECT 7184</strain>
    </source>
</reference>
<protein>
    <recommendedName>
        <fullName evidence="4">Cytochrome c oxidase subunit 4</fullName>
    </recommendedName>
</protein>
<gene>
    <name evidence="2" type="ORF">ACFPU1_05690</name>
</gene>
<proteinExistence type="predicted"/>